<evidence type="ECO:0000313" key="2">
    <source>
        <dbReference type="EMBL" id="TNV83215.1"/>
    </source>
</evidence>
<protein>
    <submittedName>
        <fullName evidence="2">Uncharacterized protein</fullName>
    </submittedName>
</protein>
<gene>
    <name evidence="2" type="ORF">FGO68_gene5276</name>
</gene>
<comment type="caution">
    <text evidence="2">The sequence shown here is derived from an EMBL/GenBank/DDBJ whole genome shotgun (WGS) entry which is preliminary data.</text>
</comment>
<dbReference type="AlphaFoldDB" id="A0A8J8NZN0"/>
<keyword evidence="3" id="KW-1185">Reference proteome</keyword>
<name>A0A8J8NZN0_HALGN</name>
<evidence type="ECO:0000313" key="3">
    <source>
        <dbReference type="Proteomes" id="UP000785679"/>
    </source>
</evidence>
<proteinExistence type="predicted"/>
<dbReference type="Proteomes" id="UP000785679">
    <property type="component" value="Unassembled WGS sequence"/>
</dbReference>
<feature type="compositionally biased region" description="Basic and acidic residues" evidence="1">
    <location>
        <begin position="9"/>
        <end position="30"/>
    </location>
</feature>
<sequence>MRNLWAIRITDRPRKESARPQKRFNSEKGVKRTPLTCPQISRVARLFMGSKIKNKQSQAAIRRISAQFLISITRYMRGLGLRVPNFAWALKPLHLGL</sequence>
<feature type="region of interest" description="Disordered" evidence="1">
    <location>
        <begin position="9"/>
        <end position="32"/>
    </location>
</feature>
<reference evidence="2" key="1">
    <citation type="submission" date="2019-06" db="EMBL/GenBank/DDBJ databases">
        <authorList>
            <person name="Zheng W."/>
        </authorList>
    </citation>
    <scope>NUCLEOTIDE SEQUENCE</scope>
    <source>
        <strain evidence="2">QDHG01</strain>
    </source>
</reference>
<evidence type="ECO:0000256" key="1">
    <source>
        <dbReference type="SAM" id="MobiDB-lite"/>
    </source>
</evidence>
<organism evidence="2 3">
    <name type="scientific">Halteria grandinella</name>
    <dbReference type="NCBI Taxonomy" id="5974"/>
    <lineage>
        <taxon>Eukaryota</taxon>
        <taxon>Sar</taxon>
        <taxon>Alveolata</taxon>
        <taxon>Ciliophora</taxon>
        <taxon>Intramacronucleata</taxon>
        <taxon>Spirotrichea</taxon>
        <taxon>Stichotrichia</taxon>
        <taxon>Sporadotrichida</taxon>
        <taxon>Halteriidae</taxon>
        <taxon>Halteria</taxon>
    </lineage>
</organism>
<dbReference type="EMBL" id="RRYP01004049">
    <property type="protein sequence ID" value="TNV83215.1"/>
    <property type="molecule type" value="Genomic_DNA"/>
</dbReference>
<accession>A0A8J8NZN0</accession>